<dbReference type="InterPro" id="IPR013343">
    <property type="entry name" value="CRISPR-assoc_prot_Cas4"/>
</dbReference>
<comment type="cofactor">
    <cofactor evidence="14">
        <name>Mg(2+)</name>
        <dbReference type="ChEBI" id="CHEBI:18420"/>
    </cofactor>
    <cofactor evidence="14">
        <name>Mn(2+)</name>
        <dbReference type="ChEBI" id="CHEBI:29035"/>
    </cofactor>
</comment>
<keyword evidence="4 14" id="KW-0378">Hydrolase</keyword>
<evidence type="ECO:0000256" key="2">
    <source>
        <dbReference type="ARBA" id="ARBA00022723"/>
    </source>
</evidence>
<dbReference type="NCBIfam" id="TIGR00287">
    <property type="entry name" value="cas1"/>
    <property type="match status" value="1"/>
</dbReference>
<keyword evidence="10 14" id="KW-0238">DNA-binding</keyword>
<evidence type="ECO:0000313" key="16">
    <source>
        <dbReference type="EMBL" id="MFD0921435.1"/>
    </source>
</evidence>
<keyword evidence="2 14" id="KW-0479">Metal-binding</keyword>
<comment type="subunit">
    <text evidence="13 14">Homodimer, forms a heterotetramer with a Cas2 homodimer.</text>
</comment>
<dbReference type="GO" id="GO:0004519">
    <property type="term" value="F:endonuclease activity"/>
    <property type="evidence" value="ECO:0007669"/>
    <property type="project" value="UniProtKB-KW"/>
</dbReference>
<gene>
    <name evidence="14 16" type="primary">cas1</name>
    <name evidence="16" type="ORF">ACFQ16_16965</name>
</gene>
<dbReference type="EC" id="3.1.-.-" evidence="14"/>
<feature type="domain" description="DUF83" evidence="15">
    <location>
        <begin position="15"/>
        <end position="189"/>
    </location>
</feature>
<dbReference type="InterPro" id="IPR002729">
    <property type="entry name" value="CRISPR-assoc_Cas1"/>
</dbReference>
<evidence type="ECO:0000313" key="17">
    <source>
        <dbReference type="Proteomes" id="UP001597018"/>
    </source>
</evidence>
<evidence type="ECO:0000256" key="3">
    <source>
        <dbReference type="ARBA" id="ARBA00022759"/>
    </source>
</evidence>
<evidence type="ECO:0000256" key="4">
    <source>
        <dbReference type="ARBA" id="ARBA00022801"/>
    </source>
</evidence>
<accession>A0ABW3FW12</accession>
<evidence type="ECO:0000256" key="7">
    <source>
        <dbReference type="ARBA" id="ARBA00023004"/>
    </source>
</evidence>
<dbReference type="CDD" id="cd09634">
    <property type="entry name" value="Cas1_I-II-III"/>
    <property type="match status" value="1"/>
</dbReference>
<feature type="binding site" evidence="14">
    <location>
        <position position="442"/>
    </location>
    <ligand>
        <name>Mn(2+)</name>
        <dbReference type="ChEBI" id="CHEBI:29035"/>
    </ligand>
</feature>
<feature type="binding site" evidence="14">
    <location>
        <position position="427"/>
    </location>
    <ligand>
        <name>Mn(2+)</name>
        <dbReference type="ChEBI" id="CHEBI:29035"/>
    </ligand>
</feature>
<keyword evidence="5" id="KW-0269">Exonuclease</keyword>
<evidence type="ECO:0000256" key="14">
    <source>
        <dbReference type="HAMAP-Rule" id="MF_01470"/>
    </source>
</evidence>
<keyword evidence="11 14" id="KW-0464">Manganese</keyword>
<dbReference type="PANTHER" id="PTHR34353">
    <property type="entry name" value="CRISPR-ASSOCIATED ENDONUCLEASE CAS1 1"/>
    <property type="match status" value="1"/>
</dbReference>
<evidence type="ECO:0000256" key="6">
    <source>
        <dbReference type="ARBA" id="ARBA00022842"/>
    </source>
</evidence>
<dbReference type="InterPro" id="IPR050646">
    <property type="entry name" value="Cas1"/>
</dbReference>
<evidence type="ECO:0000256" key="1">
    <source>
        <dbReference type="ARBA" id="ARBA00022722"/>
    </source>
</evidence>
<evidence type="ECO:0000256" key="9">
    <source>
        <dbReference type="ARBA" id="ARBA00023118"/>
    </source>
</evidence>
<dbReference type="InterPro" id="IPR042206">
    <property type="entry name" value="CRISPR-assoc_Cas1_C"/>
</dbReference>
<dbReference type="EMBL" id="JBHTIW010000012">
    <property type="protein sequence ID" value="MFD0921435.1"/>
    <property type="molecule type" value="Genomic_DNA"/>
</dbReference>
<dbReference type="Pfam" id="PF01930">
    <property type="entry name" value="Cas_Cas4"/>
    <property type="match status" value="1"/>
</dbReference>
<protein>
    <recommendedName>
        <fullName evidence="14">CRISPR-associated endonuclease Cas1</fullName>
        <ecNumber evidence="14">3.1.-.-</ecNumber>
    </recommendedName>
</protein>
<keyword evidence="9 14" id="KW-0051">Antiviral defense</keyword>
<evidence type="ECO:0000256" key="12">
    <source>
        <dbReference type="ARBA" id="ARBA00033996"/>
    </source>
</evidence>
<dbReference type="InterPro" id="IPR011604">
    <property type="entry name" value="PDDEXK-like_dom_sf"/>
</dbReference>
<keyword evidence="7" id="KW-0408">Iron</keyword>
<dbReference type="InterPro" id="IPR022765">
    <property type="entry name" value="Dna2/Cas4_DUF83"/>
</dbReference>
<evidence type="ECO:0000256" key="10">
    <source>
        <dbReference type="ARBA" id="ARBA00023125"/>
    </source>
</evidence>
<evidence type="ECO:0000259" key="15">
    <source>
        <dbReference type="Pfam" id="PF01930"/>
    </source>
</evidence>
<feature type="binding site" evidence="14">
    <location>
        <position position="358"/>
    </location>
    <ligand>
        <name>Mn(2+)</name>
        <dbReference type="ChEBI" id="CHEBI:29035"/>
    </ligand>
</feature>
<dbReference type="Gene3D" id="3.100.10.20">
    <property type="entry name" value="CRISPR-associated endonuclease Cas1, N-terminal domain"/>
    <property type="match status" value="1"/>
</dbReference>
<dbReference type="Gene3D" id="3.90.320.10">
    <property type="match status" value="1"/>
</dbReference>
<dbReference type="PANTHER" id="PTHR34353:SF2">
    <property type="entry name" value="CRISPR-ASSOCIATED ENDONUCLEASE CAS1 1"/>
    <property type="match status" value="1"/>
</dbReference>
<dbReference type="Pfam" id="PF01867">
    <property type="entry name" value="Cas_Cas1"/>
    <property type="match status" value="1"/>
</dbReference>
<comment type="function">
    <text evidence="14">CRISPR (clustered regularly interspaced short palindromic repeat), is an adaptive immune system that provides protection against mobile genetic elements (viruses, transposable elements and conjugative plasmids). CRISPR clusters contain spacers, sequences complementary to antecedent mobile elements, and target invading nucleic acids. CRISPR clusters are transcribed and processed into CRISPR RNA (crRNA). Acts as a dsDNA endonuclease. Involved in the integration of spacer DNA into the CRISPR cassette.</text>
</comment>
<dbReference type="InterPro" id="IPR042211">
    <property type="entry name" value="CRISPR-assoc_Cas1_N"/>
</dbReference>
<evidence type="ECO:0000256" key="8">
    <source>
        <dbReference type="ARBA" id="ARBA00023014"/>
    </source>
</evidence>
<dbReference type="NCBIfam" id="TIGR00372">
    <property type="entry name" value="cas4"/>
    <property type="match status" value="1"/>
</dbReference>
<comment type="caution">
    <text evidence="16">The sequence shown here is derived from an EMBL/GenBank/DDBJ whole genome shotgun (WGS) entry which is preliminary data.</text>
</comment>
<name>A0ABW3FW12_9PSEU</name>
<keyword evidence="17" id="KW-1185">Reference proteome</keyword>
<dbReference type="RefSeq" id="WP_345601022.1">
    <property type="nucleotide sequence ID" value="NZ_BAABLT010000024.1"/>
</dbReference>
<keyword evidence="3 14" id="KW-0255">Endonuclease</keyword>
<evidence type="ECO:0000256" key="11">
    <source>
        <dbReference type="ARBA" id="ARBA00023211"/>
    </source>
</evidence>
<dbReference type="Proteomes" id="UP001597018">
    <property type="component" value="Unassembled WGS sequence"/>
</dbReference>
<evidence type="ECO:0000256" key="5">
    <source>
        <dbReference type="ARBA" id="ARBA00022839"/>
    </source>
</evidence>
<sequence>MSASRCGCRDPVPISLVAHQVFCPRRAWLEAAGERTDTAQMEAGRLEHGPVDDVSGSRARRVRGCEVASAELGVVGRCDTVEFDEQGAATVVEHKATPVRRRPEITAPMRVQLALQVLSLQEQGVEVAGQAVYFTNHRIRRSVVLGDADFEEARRFVRQTQETVEAESAPPPLEDDPRCGRCSHIGVCLPDERALEPVRRRIVVADPDTQVLHVTTQGAAARTGGGRVEILHHGEKIGSVPLERVQAVIVHGNVDLSGGLIRELLWRSLPVVWCSSTGRVVGWAVPASSPNGEARLWQHAASAGGRLDLAREFVAAKIANQATLLRRHGEASSTVARLRGLQRTATRVESIAELFGVEGDAGARYFADFPSMLTSIDAVRAGFAGRSRRPARDPINAALNFAYGLLNSDVLRAAAACGLDPHAGFLHSSKRNKPALVLDLAEEFRAPVADAVVVAAFNNGELGLDDFHTDDTTGAVWLHDRGRRALISAYERRVETRFTHPLFHYQVTWRRAMEIQARLVLGVIDGTQPNYRGVRTR</sequence>
<comment type="similarity">
    <text evidence="14">Belongs to the CRISPR-associated endonuclease Cas1 family.</text>
</comment>
<organism evidence="16 17">
    <name type="scientific">Saccharopolyspora rosea</name>
    <dbReference type="NCBI Taxonomy" id="524884"/>
    <lineage>
        <taxon>Bacteria</taxon>
        <taxon>Bacillati</taxon>
        <taxon>Actinomycetota</taxon>
        <taxon>Actinomycetes</taxon>
        <taxon>Pseudonocardiales</taxon>
        <taxon>Pseudonocardiaceae</taxon>
        <taxon>Saccharopolyspora</taxon>
    </lineage>
</organism>
<keyword evidence="8" id="KW-0411">Iron-sulfur</keyword>
<keyword evidence="6 14" id="KW-0460">Magnesium</keyword>
<reference evidence="17" key="1">
    <citation type="journal article" date="2019" name="Int. J. Syst. Evol. Microbiol.">
        <title>The Global Catalogue of Microorganisms (GCM) 10K type strain sequencing project: providing services to taxonomists for standard genome sequencing and annotation.</title>
        <authorList>
            <consortium name="The Broad Institute Genomics Platform"/>
            <consortium name="The Broad Institute Genome Sequencing Center for Infectious Disease"/>
            <person name="Wu L."/>
            <person name="Ma J."/>
        </authorList>
    </citation>
    <scope>NUCLEOTIDE SEQUENCE [LARGE SCALE GENOMIC DNA]</scope>
    <source>
        <strain evidence="17">CCUG 56401</strain>
    </source>
</reference>
<dbReference type="Gene3D" id="1.20.120.920">
    <property type="entry name" value="CRISPR-associated endonuclease Cas1, C-terminal domain"/>
    <property type="match status" value="1"/>
</dbReference>
<evidence type="ECO:0000256" key="13">
    <source>
        <dbReference type="ARBA" id="ARBA00038592"/>
    </source>
</evidence>
<dbReference type="HAMAP" id="MF_01470">
    <property type="entry name" value="Cas1"/>
    <property type="match status" value="1"/>
</dbReference>
<proteinExistence type="inferred from homology"/>
<comment type="catalytic activity">
    <reaction evidence="12">
        <text>exonucleolytic cleavage in the 5'- to 3'-direction to yield nucleoside 3'-phosphates.</text>
        <dbReference type="EC" id="3.1.12.1"/>
    </reaction>
</comment>
<keyword evidence="1 14" id="KW-0540">Nuclease</keyword>